<dbReference type="PANTHER" id="PTHR47870">
    <property type="entry name" value="CYTOCHROME C-TYPE BIOGENESIS PROTEIN CCMH"/>
    <property type="match status" value="1"/>
</dbReference>
<feature type="repeat" description="TPR" evidence="5">
    <location>
        <begin position="154"/>
        <end position="187"/>
    </location>
</feature>
<dbReference type="InterPro" id="IPR017560">
    <property type="entry name" value="Cyt_c_biogenesis_CcmI"/>
</dbReference>
<accession>A0A809R3B9</accession>
<proteinExistence type="predicted"/>
<dbReference type="KEGG" id="ddz:DSYM_27920"/>
<dbReference type="InterPro" id="IPR011990">
    <property type="entry name" value="TPR-like_helical_dom_sf"/>
</dbReference>
<comment type="subcellular location">
    <subcellularLocation>
        <location evidence="1">Cell envelope</location>
    </subcellularLocation>
</comment>
<dbReference type="NCBIfam" id="TIGR03142">
    <property type="entry name" value="cytochro_ccmI"/>
    <property type="match status" value="1"/>
</dbReference>
<dbReference type="PANTHER" id="PTHR47870:SF4">
    <property type="entry name" value="CYTOCHROME C-TYPE BIOGENESIS PROTEIN CYCH"/>
    <property type="match status" value="1"/>
</dbReference>
<dbReference type="PROSITE" id="PS50005">
    <property type="entry name" value="TPR"/>
    <property type="match status" value="1"/>
</dbReference>
<evidence type="ECO:0000313" key="7">
    <source>
        <dbReference type="EMBL" id="BBO22093.1"/>
    </source>
</evidence>
<dbReference type="GO" id="GO:0017004">
    <property type="term" value="P:cytochrome complex assembly"/>
    <property type="evidence" value="ECO:0007669"/>
    <property type="project" value="UniProtKB-KW"/>
</dbReference>
<evidence type="ECO:0000256" key="4">
    <source>
        <dbReference type="ARBA" id="ARBA00022803"/>
    </source>
</evidence>
<dbReference type="GO" id="GO:0005886">
    <property type="term" value="C:plasma membrane"/>
    <property type="evidence" value="ECO:0007669"/>
    <property type="project" value="TreeGrafter"/>
</dbReference>
<dbReference type="Proteomes" id="UP000662914">
    <property type="component" value="Chromosome"/>
</dbReference>
<sequence>MTGFLVAAAILVALTLLLLLVPLLRRRASADAHSRRAINAGIYRDQLDELERDFAAGGLDRADYEESRRELQRRLLEDAGAADAGAAAAPQPARKSALFVGLALPIAAGLLYFALGNLPALSPENVQQPKITAQQIEEMVARLAERMEKNPGDPKGWVMLARSYKAMGRYEESTRAFGKAEKLVNEDPHLLAEYAEALALSTGGSLRGRPSELLARALKLDPDFPDALVLAGTAAYEREDYAGAVSHWERLLKQLPPDSEDAQSLRETIAKARAAAKKPGKRR</sequence>
<name>A0A809R3B9_9PROT</name>
<evidence type="ECO:0000256" key="2">
    <source>
        <dbReference type="ARBA" id="ARBA00022737"/>
    </source>
</evidence>
<dbReference type="AlphaFoldDB" id="A0A809R3B9"/>
<dbReference type="InterPro" id="IPR056413">
    <property type="entry name" value="TPR_CcmH_CycH"/>
</dbReference>
<protein>
    <submittedName>
        <fullName evidence="7">C-type cytochrome biogenesis protein CcmI</fullName>
    </submittedName>
</protein>
<evidence type="ECO:0000313" key="8">
    <source>
        <dbReference type="Proteomes" id="UP000662914"/>
    </source>
</evidence>
<reference evidence="7" key="1">
    <citation type="journal article" name="DNA Res.">
        <title>The physiological potential of anammox bacteria as revealed by their core genome structure.</title>
        <authorList>
            <person name="Okubo T."/>
            <person name="Toyoda A."/>
            <person name="Fukuhara K."/>
            <person name="Uchiyama I."/>
            <person name="Harigaya Y."/>
            <person name="Kuroiwa M."/>
            <person name="Suzuki T."/>
            <person name="Murakami Y."/>
            <person name="Suwa Y."/>
            <person name="Takami H."/>
        </authorList>
    </citation>
    <scope>NUCLEOTIDE SEQUENCE</scope>
    <source>
        <strain evidence="7">317325-3</strain>
    </source>
</reference>
<keyword evidence="3" id="KW-0201">Cytochrome c-type biogenesis</keyword>
<dbReference type="InterPro" id="IPR019734">
    <property type="entry name" value="TPR_rpt"/>
</dbReference>
<evidence type="ECO:0000256" key="5">
    <source>
        <dbReference type="PROSITE-ProRule" id="PRU00339"/>
    </source>
</evidence>
<dbReference type="GO" id="GO:0030313">
    <property type="term" value="C:cell envelope"/>
    <property type="evidence" value="ECO:0007669"/>
    <property type="project" value="UniProtKB-SubCell"/>
</dbReference>
<dbReference type="Gene3D" id="1.25.40.10">
    <property type="entry name" value="Tetratricopeptide repeat domain"/>
    <property type="match status" value="1"/>
</dbReference>
<dbReference type="EMBL" id="AP021857">
    <property type="protein sequence ID" value="BBO22093.1"/>
    <property type="molecule type" value="Genomic_DNA"/>
</dbReference>
<evidence type="ECO:0000259" key="6">
    <source>
        <dbReference type="Pfam" id="PF23914"/>
    </source>
</evidence>
<dbReference type="InterPro" id="IPR051263">
    <property type="entry name" value="C-type_cytochrome_biogenesis"/>
</dbReference>
<keyword evidence="2" id="KW-0677">Repeat</keyword>
<keyword evidence="4 5" id="KW-0802">TPR repeat</keyword>
<organism evidence="7 8">
    <name type="scientific">Candidatus Desulfobacillus denitrificans</name>
    <dbReference type="NCBI Taxonomy" id="2608985"/>
    <lineage>
        <taxon>Bacteria</taxon>
        <taxon>Pseudomonadati</taxon>
        <taxon>Pseudomonadota</taxon>
        <taxon>Betaproteobacteria</taxon>
        <taxon>Candidatus Desulfobacillus</taxon>
    </lineage>
</organism>
<evidence type="ECO:0000256" key="3">
    <source>
        <dbReference type="ARBA" id="ARBA00022748"/>
    </source>
</evidence>
<gene>
    <name evidence="7" type="ORF">DSYM_27920</name>
</gene>
<dbReference type="SUPFAM" id="SSF48452">
    <property type="entry name" value="TPR-like"/>
    <property type="match status" value="1"/>
</dbReference>
<dbReference type="SMART" id="SM00028">
    <property type="entry name" value="TPR"/>
    <property type="match status" value="2"/>
</dbReference>
<feature type="domain" description="Cytochrome c-type biogenesis protein H TPR" evidence="6">
    <location>
        <begin position="117"/>
        <end position="260"/>
    </location>
</feature>
<evidence type="ECO:0000256" key="1">
    <source>
        <dbReference type="ARBA" id="ARBA00004196"/>
    </source>
</evidence>
<dbReference type="Pfam" id="PF23914">
    <property type="entry name" value="TPR_CcmH_CycH"/>
    <property type="match status" value="1"/>
</dbReference>